<dbReference type="STRING" id="33960.TY91_00980"/>
<accession>A0A0R2BN63</accession>
<dbReference type="AlphaFoldDB" id="A0A0R2BN63"/>
<dbReference type="EMBL" id="AYYR01000009">
    <property type="protein sequence ID" value="KRM77515.1"/>
    <property type="molecule type" value="Genomic_DNA"/>
</dbReference>
<evidence type="ECO:0000313" key="1">
    <source>
        <dbReference type="EMBL" id="KRM77515.1"/>
    </source>
</evidence>
<comment type="caution">
    <text evidence="1">The sequence shown here is derived from an EMBL/GenBank/DDBJ whole genome shotgun (WGS) entry which is preliminary data.</text>
</comment>
<sequence length="115" mass="12566">MVTMTTKGTLENDNELNLHLDAQLYSRLAAIAAAKGLPLEAYIVSVLEQVKVSETFEKRQVIGQIVTGRALAADDLVSVAGIYYRYQLTDQQPVDPTAKYVVIAANGNSLTLRQL</sequence>
<gene>
    <name evidence="1" type="ORF">FC82_GL002870</name>
</gene>
<dbReference type="Proteomes" id="UP000051845">
    <property type="component" value="Unassembled WGS sequence"/>
</dbReference>
<protein>
    <submittedName>
        <fullName evidence="1">Uncharacterized protein</fullName>
    </submittedName>
</protein>
<reference evidence="1 2" key="1">
    <citation type="journal article" date="2015" name="Genome Announc.">
        <title>Expanding the biotechnology potential of lactobacilli through comparative genomics of 213 strains and associated genera.</title>
        <authorList>
            <person name="Sun Z."/>
            <person name="Harris H.M."/>
            <person name="McCann A."/>
            <person name="Guo C."/>
            <person name="Argimon S."/>
            <person name="Zhang W."/>
            <person name="Yang X."/>
            <person name="Jeffery I.B."/>
            <person name="Cooney J.C."/>
            <person name="Kagawa T.F."/>
            <person name="Liu W."/>
            <person name="Song Y."/>
            <person name="Salvetti E."/>
            <person name="Wrobel A."/>
            <person name="Rasinkangas P."/>
            <person name="Parkhill J."/>
            <person name="Rea M.C."/>
            <person name="O'Sullivan O."/>
            <person name="Ritari J."/>
            <person name="Douillard F.P."/>
            <person name="Paul Ross R."/>
            <person name="Yang R."/>
            <person name="Briner A.E."/>
            <person name="Felis G.E."/>
            <person name="de Vos W.M."/>
            <person name="Barrangou R."/>
            <person name="Klaenhammer T.R."/>
            <person name="Caufield P.W."/>
            <person name="Cui Y."/>
            <person name="Zhang H."/>
            <person name="O'Toole P.W."/>
        </authorList>
    </citation>
    <scope>NUCLEOTIDE SEQUENCE [LARGE SCALE GENOMIC DNA]</scope>
    <source>
        <strain evidence="1 2">DSM 20515</strain>
    </source>
</reference>
<evidence type="ECO:0000313" key="2">
    <source>
        <dbReference type="Proteomes" id="UP000051845"/>
    </source>
</evidence>
<name>A0A0R2BN63_SECCO</name>
<proteinExistence type="predicted"/>
<organism evidence="1 2">
    <name type="scientific">Secundilactobacillus collinoides DSM 20515 = JCM 1123</name>
    <dbReference type="NCBI Taxonomy" id="1423733"/>
    <lineage>
        <taxon>Bacteria</taxon>
        <taxon>Bacillati</taxon>
        <taxon>Bacillota</taxon>
        <taxon>Bacilli</taxon>
        <taxon>Lactobacillales</taxon>
        <taxon>Lactobacillaceae</taxon>
        <taxon>Secundilactobacillus</taxon>
    </lineage>
</organism>
<dbReference type="PATRIC" id="fig|1423733.4.peg.2996"/>